<evidence type="ECO:0000313" key="3">
    <source>
        <dbReference type="Proteomes" id="UP000193411"/>
    </source>
</evidence>
<gene>
    <name evidence="2" type="ORF">BCR44DRAFT_1432604</name>
</gene>
<feature type="transmembrane region" description="Helical" evidence="1">
    <location>
        <begin position="80"/>
        <end position="102"/>
    </location>
</feature>
<dbReference type="AlphaFoldDB" id="A0A1Y2HR21"/>
<keyword evidence="1" id="KW-0472">Membrane</keyword>
<comment type="caution">
    <text evidence="2">The sequence shown here is derived from an EMBL/GenBank/DDBJ whole genome shotgun (WGS) entry which is preliminary data.</text>
</comment>
<keyword evidence="3" id="KW-1185">Reference proteome</keyword>
<protein>
    <submittedName>
        <fullName evidence="2">Uncharacterized protein</fullName>
    </submittedName>
</protein>
<keyword evidence="1" id="KW-1133">Transmembrane helix</keyword>
<dbReference type="Proteomes" id="UP000193411">
    <property type="component" value="Unassembled WGS sequence"/>
</dbReference>
<evidence type="ECO:0000256" key="1">
    <source>
        <dbReference type="SAM" id="Phobius"/>
    </source>
</evidence>
<keyword evidence="1" id="KW-0812">Transmembrane</keyword>
<organism evidence="2 3">
    <name type="scientific">Catenaria anguillulae PL171</name>
    <dbReference type="NCBI Taxonomy" id="765915"/>
    <lineage>
        <taxon>Eukaryota</taxon>
        <taxon>Fungi</taxon>
        <taxon>Fungi incertae sedis</taxon>
        <taxon>Blastocladiomycota</taxon>
        <taxon>Blastocladiomycetes</taxon>
        <taxon>Blastocladiales</taxon>
        <taxon>Catenariaceae</taxon>
        <taxon>Catenaria</taxon>
    </lineage>
</organism>
<reference evidence="2 3" key="1">
    <citation type="submission" date="2016-07" db="EMBL/GenBank/DDBJ databases">
        <title>Pervasive Adenine N6-methylation of Active Genes in Fungi.</title>
        <authorList>
            <consortium name="DOE Joint Genome Institute"/>
            <person name="Mondo S.J."/>
            <person name="Dannebaum R.O."/>
            <person name="Kuo R.C."/>
            <person name="Labutti K."/>
            <person name="Haridas S."/>
            <person name="Kuo A."/>
            <person name="Salamov A."/>
            <person name="Ahrendt S.R."/>
            <person name="Lipzen A."/>
            <person name="Sullivan W."/>
            <person name="Andreopoulos W.B."/>
            <person name="Clum A."/>
            <person name="Lindquist E."/>
            <person name="Daum C."/>
            <person name="Ramamoorthy G.K."/>
            <person name="Gryganskyi A."/>
            <person name="Culley D."/>
            <person name="Magnuson J.K."/>
            <person name="James T.Y."/>
            <person name="O'Malley M.A."/>
            <person name="Stajich J.E."/>
            <person name="Spatafora J.W."/>
            <person name="Visel A."/>
            <person name="Grigoriev I.V."/>
        </authorList>
    </citation>
    <scope>NUCLEOTIDE SEQUENCE [LARGE SCALE GENOMIC DNA]</scope>
    <source>
        <strain evidence="2 3">PL171</strain>
    </source>
</reference>
<accession>A0A1Y2HR21</accession>
<dbReference type="EMBL" id="MCFL01000017">
    <property type="protein sequence ID" value="ORZ36394.1"/>
    <property type="molecule type" value="Genomic_DNA"/>
</dbReference>
<name>A0A1Y2HR21_9FUNG</name>
<proteinExistence type="predicted"/>
<evidence type="ECO:0000313" key="2">
    <source>
        <dbReference type="EMBL" id="ORZ36394.1"/>
    </source>
</evidence>
<sequence length="149" mass="15704">MGELSLYAATKRFSEITQDLISTVAESPLSIPLRNVPQAFNKYLLLQLVAEDIRVRLGDVTAGALDIFLQRVATASVTSVVLFSGAVFVLCVGVGTLVGVGLRILQRESRALTTLPYLLPAAALAQAGELSAFVESGGLTLKQAGSQDI</sequence>